<accession>A0A9W4H071</accession>
<organism evidence="1 2">
    <name type="scientific">Actinacidiphila bryophytorum</name>
    <dbReference type="NCBI Taxonomy" id="1436133"/>
    <lineage>
        <taxon>Bacteria</taxon>
        <taxon>Bacillati</taxon>
        <taxon>Actinomycetota</taxon>
        <taxon>Actinomycetes</taxon>
        <taxon>Kitasatosporales</taxon>
        <taxon>Streptomycetaceae</taxon>
        <taxon>Actinacidiphila</taxon>
    </lineage>
</organism>
<name>A0A9W4H071_9ACTN</name>
<dbReference type="AlphaFoldDB" id="A0A9W4H071"/>
<evidence type="ECO:0000313" key="1">
    <source>
        <dbReference type="EMBL" id="CAG7636166.1"/>
    </source>
</evidence>
<dbReference type="EMBL" id="CAJVAX010000015">
    <property type="protein sequence ID" value="CAG7636166.1"/>
    <property type="molecule type" value="Genomic_DNA"/>
</dbReference>
<reference evidence="1" key="1">
    <citation type="submission" date="2021-06" db="EMBL/GenBank/DDBJ databases">
        <authorList>
            <person name="Arsene-Ploetze F."/>
        </authorList>
    </citation>
    <scope>NUCLEOTIDE SEQUENCE</scope>
    <source>
        <strain evidence="1">SBRY1</strain>
    </source>
</reference>
<protein>
    <recommendedName>
        <fullName evidence="3">Ribulokinase</fullName>
    </recommendedName>
</protein>
<comment type="caution">
    <text evidence="1">The sequence shown here is derived from an EMBL/GenBank/DDBJ whole genome shotgun (WGS) entry which is preliminary data.</text>
</comment>
<evidence type="ECO:0008006" key="3">
    <source>
        <dbReference type="Google" id="ProtNLM"/>
    </source>
</evidence>
<proteinExistence type="predicted"/>
<dbReference type="Proteomes" id="UP001153328">
    <property type="component" value="Unassembled WGS sequence"/>
</dbReference>
<gene>
    <name evidence="1" type="ORF">SBRY_220001</name>
</gene>
<dbReference type="Gene3D" id="3.30.420.40">
    <property type="match status" value="1"/>
</dbReference>
<sequence length="49" mass="5823">MGRIQRDAYTPDLERSAAYDRLYAEYRTLHDHFGRGGNDVMHRLRALRT</sequence>
<keyword evidence="2" id="KW-1185">Reference proteome</keyword>
<evidence type="ECO:0000313" key="2">
    <source>
        <dbReference type="Proteomes" id="UP001153328"/>
    </source>
</evidence>